<dbReference type="InterPro" id="IPR009014">
    <property type="entry name" value="Transketo_C/PFOR_II"/>
</dbReference>
<evidence type="ECO:0000256" key="3">
    <source>
        <dbReference type="ARBA" id="ARBA00023052"/>
    </source>
</evidence>
<dbReference type="Proteomes" id="UP000516028">
    <property type="component" value="Chromosome"/>
</dbReference>
<dbReference type="RefSeq" id="WP_187725480.1">
    <property type="nucleotide sequence ID" value="NZ_CP060783.1"/>
</dbReference>
<evidence type="ECO:0000256" key="1">
    <source>
        <dbReference type="ARBA" id="ARBA00001964"/>
    </source>
</evidence>
<gene>
    <name evidence="5" type="ORF">H9K75_08810</name>
</gene>
<dbReference type="SUPFAM" id="SSF52922">
    <property type="entry name" value="TK C-terminal domain-like"/>
    <property type="match status" value="1"/>
</dbReference>
<dbReference type="CDD" id="cd07036">
    <property type="entry name" value="TPP_PYR_E1-PDHc-beta_like"/>
    <property type="match status" value="1"/>
</dbReference>
<dbReference type="KEGG" id="daer:H9K75_08810"/>
<keyword evidence="6" id="KW-1185">Reference proteome</keyword>
<sequence>MSHPAAIATASTTMTYAQAAASALTEAMRADPTVIAIGEDLGRGGVFGQYRTVEGKNLVEVFGTERVIDTPISEATIMGAGVGMALAGLRPVVEMRVADFALCAIDELVNQAAKNRYMFGGQGRVPLVARLPIGIWTASAAQHSQSFEAWFAHVPGLVVATPSTPQDNYSLLHAALASGDPVVYMEHKELWCMQGEVTPERIELGRARIAFSGSANRNDLTVVSWSRQLHACVDAARQLAERGVHAEVIDLRTIWPWDRDAVLASASGTRRLLVVHEAVQAAGFGAEVAATVAEHTDARVARLGAPRIPVGYASSLEAESRISAAQVVAAAERLLTR</sequence>
<protein>
    <submittedName>
        <fullName evidence="5">Alpha-ketoacid dehydrogenase subunit beta</fullName>
    </submittedName>
</protein>
<evidence type="ECO:0000313" key="5">
    <source>
        <dbReference type="EMBL" id="QNP49940.1"/>
    </source>
</evidence>
<dbReference type="Gene3D" id="3.40.50.970">
    <property type="match status" value="1"/>
</dbReference>
<dbReference type="SMART" id="SM00861">
    <property type="entry name" value="Transket_pyr"/>
    <property type="match status" value="1"/>
</dbReference>
<dbReference type="Pfam" id="PF02779">
    <property type="entry name" value="Transket_pyr"/>
    <property type="match status" value="1"/>
</dbReference>
<organism evidence="5 6">
    <name type="scientific">Diaphorobacter aerolatus</name>
    <dbReference type="NCBI Taxonomy" id="1288495"/>
    <lineage>
        <taxon>Bacteria</taxon>
        <taxon>Pseudomonadati</taxon>
        <taxon>Pseudomonadota</taxon>
        <taxon>Betaproteobacteria</taxon>
        <taxon>Burkholderiales</taxon>
        <taxon>Comamonadaceae</taxon>
        <taxon>Diaphorobacter</taxon>
    </lineage>
</organism>
<dbReference type="InterPro" id="IPR005475">
    <property type="entry name" value="Transketolase-like_Pyr-bd"/>
</dbReference>
<reference evidence="5 6" key="1">
    <citation type="submission" date="2020-08" db="EMBL/GenBank/DDBJ databases">
        <title>Genome sequence of Diaphorobacter aerolatus KACC 16536T.</title>
        <authorList>
            <person name="Hyun D.-W."/>
            <person name="Bae J.-W."/>
        </authorList>
    </citation>
    <scope>NUCLEOTIDE SEQUENCE [LARGE SCALE GENOMIC DNA]</scope>
    <source>
        <strain evidence="5 6">KACC 16536</strain>
    </source>
</reference>
<dbReference type="Gene3D" id="3.40.50.920">
    <property type="match status" value="1"/>
</dbReference>
<dbReference type="InterPro" id="IPR033248">
    <property type="entry name" value="Transketolase_C"/>
</dbReference>
<name>A0A7H0GNS4_9BURK</name>
<dbReference type="SUPFAM" id="SSF52518">
    <property type="entry name" value="Thiamin diphosphate-binding fold (THDP-binding)"/>
    <property type="match status" value="1"/>
</dbReference>
<dbReference type="FunFam" id="3.40.50.970:FF:000001">
    <property type="entry name" value="Pyruvate dehydrogenase E1 beta subunit"/>
    <property type="match status" value="1"/>
</dbReference>
<evidence type="ECO:0000256" key="2">
    <source>
        <dbReference type="ARBA" id="ARBA00023002"/>
    </source>
</evidence>
<dbReference type="InterPro" id="IPR029061">
    <property type="entry name" value="THDP-binding"/>
</dbReference>
<dbReference type="EMBL" id="CP060783">
    <property type="protein sequence ID" value="QNP49940.1"/>
    <property type="molecule type" value="Genomic_DNA"/>
</dbReference>
<dbReference type="PANTHER" id="PTHR43257">
    <property type="entry name" value="PYRUVATE DEHYDROGENASE E1 COMPONENT BETA SUBUNIT"/>
    <property type="match status" value="1"/>
</dbReference>
<feature type="domain" description="Transketolase-like pyrimidine-binding" evidence="4">
    <location>
        <begin position="14"/>
        <end position="192"/>
    </location>
</feature>
<dbReference type="AlphaFoldDB" id="A0A7H0GNS4"/>
<dbReference type="GO" id="GO:0016491">
    <property type="term" value="F:oxidoreductase activity"/>
    <property type="evidence" value="ECO:0007669"/>
    <property type="project" value="UniProtKB-KW"/>
</dbReference>
<evidence type="ECO:0000313" key="6">
    <source>
        <dbReference type="Proteomes" id="UP000516028"/>
    </source>
</evidence>
<comment type="cofactor">
    <cofactor evidence="1">
        <name>thiamine diphosphate</name>
        <dbReference type="ChEBI" id="CHEBI:58937"/>
    </cofactor>
</comment>
<evidence type="ECO:0000259" key="4">
    <source>
        <dbReference type="SMART" id="SM00861"/>
    </source>
</evidence>
<keyword evidence="3" id="KW-0786">Thiamine pyrophosphate</keyword>
<keyword evidence="2" id="KW-0560">Oxidoreductase</keyword>
<proteinExistence type="predicted"/>
<accession>A0A7H0GNS4</accession>
<dbReference type="PANTHER" id="PTHR43257:SF2">
    <property type="entry name" value="PYRUVATE DEHYDROGENASE E1 COMPONENT SUBUNIT BETA"/>
    <property type="match status" value="1"/>
</dbReference>
<dbReference type="Pfam" id="PF02780">
    <property type="entry name" value="Transketolase_C"/>
    <property type="match status" value="1"/>
</dbReference>